<dbReference type="GO" id="GO:0009055">
    <property type="term" value="F:electron transfer activity"/>
    <property type="evidence" value="ECO:0007669"/>
    <property type="project" value="InterPro"/>
</dbReference>
<proteinExistence type="predicted"/>
<dbReference type="Proteomes" id="UP000005952">
    <property type="component" value="Chromosome"/>
</dbReference>
<feature type="domain" description="Blue (type 1) copper" evidence="3">
    <location>
        <begin position="31"/>
        <end position="108"/>
    </location>
</feature>
<organism evidence="4 5">
    <name type="scientific">Hyphomicrobium denitrificans 1NES1</name>
    <dbReference type="NCBI Taxonomy" id="670307"/>
    <lineage>
        <taxon>Bacteria</taxon>
        <taxon>Pseudomonadati</taxon>
        <taxon>Pseudomonadota</taxon>
        <taxon>Alphaproteobacteria</taxon>
        <taxon>Hyphomicrobiales</taxon>
        <taxon>Hyphomicrobiaceae</taxon>
        <taxon>Hyphomicrobium</taxon>
    </lineage>
</organism>
<dbReference type="HOGENOM" id="CLU_084115_4_0_5"/>
<evidence type="ECO:0000256" key="1">
    <source>
        <dbReference type="ARBA" id="ARBA00022723"/>
    </source>
</evidence>
<dbReference type="PANTHER" id="PTHR36507:SF1">
    <property type="entry name" value="BLL1555 PROTEIN"/>
    <property type="match status" value="1"/>
</dbReference>
<keyword evidence="1" id="KW-0479">Metal-binding</keyword>
<reference evidence="4 5" key="1">
    <citation type="journal article" date="2013" name="Genome Announc.">
        <title>Genome sequences for three denitrifying bacterial strains isolated from a uranium- and nitrate-contaminated subsurface environment.</title>
        <authorList>
            <person name="Venkatramanan R."/>
            <person name="Prakash O."/>
            <person name="Woyke T."/>
            <person name="Chain P."/>
            <person name="Goodwin L.A."/>
            <person name="Watson D."/>
            <person name="Brooks S."/>
            <person name="Kostka J.E."/>
            <person name="Green S.J."/>
        </authorList>
    </citation>
    <scope>NUCLEOTIDE SEQUENCE [LARGE SCALE GENOMIC DNA]</scope>
    <source>
        <strain evidence="4 5">1NES1</strain>
    </source>
</reference>
<dbReference type="InterPro" id="IPR008972">
    <property type="entry name" value="Cupredoxin"/>
</dbReference>
<name>N0B8Y9_9HYPH</name>
<dbReference type="STRING" id="670307.HYPDE_35428"/>
<dbReference type="KEGG" id="hdt:HYPDE_35428"/>
<dbReference type="Pfam" id="PF00127">
    <property type="entry name" value="Copper-bind"/>
    <property type="match status" value="1"/>
</dbReference>
<protein>
    <submittedName>
        <fullName evidence="4">Blue (Type 1) copper domain-containing protein</fullName>
    </submittedName>
</protein>
<keyword evidence="2" id="KW-0186">Copper</keyword>
<dbReference type="AlphaFoldDB" id="N0B8Y9"/>
<dbReference type="SUPFAM" id="SSF49503">
    <property type="entry name" value="Cupredoxins"/>
    <property type="match status" value="1"/>
</dbReference>
<dbReference type="CDD" id="cd13921">
    <property type="entry name" value="Amicyanin"/>
    <property type="match status" value="1"/>
</dbReference>
<keyword evidence="5" id="KW-1185">Reference proteome</keyword>
<gene>
    <name evidence="4" type="ORF">HYPDE_35428</name>
</gene>
<dbReference type="EMBL" id="CP005587">
    <property type="protein sequence ID" value="AGK58757.1"/>
    <property type="molecule type" value="Genomic_DNA"/>
</dbReference>
<dbReference type="InterPro" id="IPR035668">
    <property type="entry name" value="Amicyanin"/>
</dbReference>
<evidence type="ECO:0000259" key="3">
    <source>
        <dbReference type="Pfam" id="PF00127"/>
    </source>
</evidence>
<evidence type="ECO:0000256" key="2">
    <source>
        <dbReference type="ARBA" id="ARBA00023008"/>
    </source>
</evidence>
<dbReference type="InterPro" id="IPR000923">
    <property type="entry name" value="BlueCu_1"/>
</dbReference>
<evidence type="ECO:0000313" key="5">
    <source>
        <dbReference type="Proteomes" id="UP000005952"/>
    </source>
</evidence>
<evidence type="ECO:0000313" key="4">
    <source>
        <dbReference type="EMBL" id="AGK58757.1"/>
    </source>
</evidence>
<dbReference type="eggNOG" id="COG3794">
    <property type="taxonomic scope" value="Bacteria"/>
</dbReference>
<dbReference type="InterPro" id="IPR052721">
    <property type="entry name" value="ET_Amicyanin"/>
</dbReference>
<dbReference type="Gene3D" id="2.60.40.420">
    <property type="entry name" value="Cupredoxins - blue copper proteins"/>
    <property type="match status" value="1"/>
</dbReference>
<dbReference type="PANTHER" id="PTHR36507">
    <property type="entry name" value="BLL1555 PROTEIN"/>
    <property type="match status" value="1"/>
</dbReference>
<accession>N0B8Y9</accession>
<sequence length="112" mass="11939">MGSMRTAIRYAAILLALQIVGARVGIAGEVVQVKIADLAFSPAEITIKEGDTIEWVNGDFIDHTATANNGAWDVLIAAGQSARQQFDHAGTSKYFCRVHPDMTGTVHVIAGK</sequence>
<dbReference type="GO" id="GO:0005507">
    <property type="term" value="F:copper ion binding"/>
    <property type="evidence" value="ECO:0007669"/>
    <property type="project" value="InterPro"/>
</dbReference>